<dbReference type="SMART" id="SM00862">
    <property type="entry name" value="Trans_reg_C"/>
    <property type="match status" value="1"/>
</dbReference>
<dbReference type="InterPro" id="IPR001789">
    <property type="entry name" value="Sig_transdc_resp-reg_receiver"/>
</dbReference>
<evidence type="ECO:0000256" key="5">
    <source>
        <dbReference type="PROSITE-ProRule" id="PRU01091"/>
    </source>
</evidence>
<name>A0A6B9ZBY6_9BACT</name>
<organism evidence="8 9">
    <name type="scientific">Chitinophaga agri</name>
    <dbReference type="NCBI Taxonomy" id="2703787"/>
    <lineage>
        <taxon>Bacteria</taxon>
        <taxon>Pseudomonadati</taxon>
        <taxon>Bacteroidota</taxon>
        <taxon>Chitinophagia</taxon>
        <taxon>Chitinophagales</taxon>
        <taxon>Chitinophagaceae</taxon>
        <taxon>Chitinophaga</taxon>
    </lineage>
</organism>
<keyword evidence="9" id="KW-1185">Reference proteome</keyword>
<dbReference type="KEGG" id="chih:GWR21_04155"/>
<evidence type="ECO:0000256" key="2">
    <source>
        <dbReference type="ARBA" id="ARBA00023012"/>
    </source>
</evidence>
<protein>
    <submittedName>
        <fullName evidence="8">Response regulator transcription factor</fullName>
    </submittedName>
</protein>
<dbReference type="GO" id="GO:0000156">
    <property type="term" value="F:phosphorelay response regulator activity"/>
    <property type="evidence" value="ECO:0007669"/>
    <property type="project" value="TreeGrafter"/>
</dbReference>
<proteinExistence type="predicted"/>
<dbReference type="GO" id="GO:0032993">
    <property type="term" value="C:protein-DNA complex"/>
    <property type="evidence" value="ECO:0007669"/>
    <property type="project" value="TreeGrafter"/>
</dbReference>
<dbReference type="Pfam" id="PF00486">
    <property type="entry name" value="Trans_reg_C"/>
    <property type="match status" value="1"/>
</dbReference>
<dbReference type="InterPro" id="IPR039420">
    <property type="entry name" value="WalR-like"/>
</dbReference>
<dbReference type="GO" id="GO:0005829">
    <property type="term" value="C:cytosol"/>
    <property type="evidence" value="ECO:0007669"/>
    <property type="project" value="TreeGrafter"/>
</dbReference>
<dbReference type="InterPro" id="IPR036388">
    <property type="entry name" value="WH-like_DNA-bd_sf"/>
</dbReference>
<dbReference type="SUPFAM" id="SSF46894">
    <property type="entry name" value="C-terminal effector domain of the bipartite response regulators"/>
    <property type="match status" value="1"/>
</dbReference>
<feature type="DNA-binding region" description="OmpR/PhoB-type" evidence="5">
    <location>
        <begin position="134"/>
        <end position="231"/>
    </location>
</feature>
<evidence type="ECO:0000256" key="3">
    <source>
        <dbReference type="ARBA" id="ARBA00023125"/>
    </source>
</evidence>
<dbReference type="PANTHER" id="PTHR48111:SF40">
    <property type="entry name" value="PHOSPHATE REGULON TRANSCRIPTIONAL REGULATORY PROTEIN PHOB"/>
    <property type="match status" value="1"/>
</dbReference>
<dbReference type="EMBL" id="CP048113">
    <property type="protein sequence ID" value="QHS58824.1"/>
    <property type="molecule type" value="Genomic_DNA"/>
</dbReference>
<evidence type="ECO:0000256" key="4">
    <source>
        <dbReference type="PROSITE-ProRule" id="PRU00169"/>
    </source>
</evidence>
<reference evidence="8 9" key="1">
    <citation type="submission" date="2020-01" db="EMBL/GenBank/DDBJ databases">
        <title>Complete genome sequence of Chitinophaga sp. H33E-04 isolated from quinoa roots.</title>
        <authorList>
            <person name="Weon H.-Y."/>
            <person name="Lee S.A."/>
        </authorList>
    </citation>
    <scope>NUCLEOTIDE SEQUENCE [LARGE SCALE GENOMIC DNA]</scope>
    <source>
        <strain evidence="8 9">H33E-04</strain>
    </source>
</reference>
<dbReference type="PANTHER" id="PTHR48111">
    <property type="entry name" value="REGULATOR OF RPOS"/>
    <property type="match status" value="1"/>
</dbReference>
<evidence type="ECO:0000259" key="7">
    <source>
        <dbReference type="PROSITE" id="PS51755"/>
    </source>
</evidence>
<dbReference type="InterPro" id="IPR011006">
    <property type="entry name" value="CheY-like_superfamily"/>
</dbReference>
<dbReference type="CDD" id="cd17574">
    <property type="entry name" value="REC_OmpR"/>
    <property type="match status" value="1"/>
</dbReference>
<dbReference type="PROSITE" id="PS50110">
    <property type="entry name" value="RESPONSE_REGULATORY"/>
    <property type="match status" value="1"/>
</dbReference>
<feature type="domain" description="Response regulatory" evidence="6">
    <location>
        <begin position="6"/>
        <end position="120"/>
    </location>
</feature>
<dbReference type="Gene3D" id="6.10.250.690">
    <property type="match status" value="1"/>
</dbReference>
<feature type="domain" description="OmpR/PhoB-type" evidence="7">
    <location>
        <begin position="134"/>
        <end position="231"/>
    </location>
</feature>
<dbReference type="RefSeq" id="WP_162330527.1">
    <property type="nucleotide sequence ID" value="NZ_CP048113.1"/>
</dbReference>
<evidence type="ECO:0000313" key="8">
    <source>
        <dbReference type="EMBL" id="QHS58824.1"/>
    </source>
</evidence>
<evidence type="ECO:0000313" key="9">
    <source>
        <dbReference type="Proteomes" id="UP000476411"/>
    </source>
</evidence>
<gene>
    <name evidence="8" type="ORF">GWR21_04155</name>
</gene>
<dbReference type="InterPro" id="IPR001867">
    <property type="entry name" value="OmpR/PhoB-type_DNA-bd"/>
</dbReference>
<keyword evidence="2" id="KW-0902">Two-component regulatory system</keyword>
<sequence>MTNKINVLLVEDEPVLAAIIKESLETRDFLVSIAINGNNGWTLFKKLKPDICIIDVMLPGKDGFSLVSDIRTVDEKIPIIFLTARKQPEDVIRGLEIGADDYMKKPFSMEELVLRLKIMVRRQVQFSGPMNSTAGMLKVGRFTFNTQKQELTTQEQVIQLSQREADLLRLLIGAKNELLDRKTALLKLWGDDDPFTARSMDVYITRLRKYLREDTSVGIINIRGKGYSLIEYV</sequence>
<accession>A0A6B9ZBY6</accession>
<dbReference type="PROSITE" id="PS51755">
    <property type="entry name" value="OMPR_PHOB"/>
    <property type="match status" value="1"/>
</dbReference>
<feature type="modified residue" description="4-aspartylphosphate" evidence="4">
    <location>
        <position position="55"/>
    </location>
</feature>
<dbReference type="Proteomes" id="UP000476411">
    <property type="component" value="Chromosome"/>
</dbReference>
<dbReference type="AlphaFoldDB" id="A0A6B9ZBY6"/>
<dbReference type="GO" id="GO:0000976">
    <property type="term" value="F:transcription cis-regulatory region binding"/>
    <property type="evidence" value="ECO:0007669"/>
    <property type="project" value="TreeGrafter"/>
</dbReference>
<evidence type="ECO:0000256" key="1">
    <source>
        <dbReference type="ARBA" id="ARBA00022553"/>
    </source>
</evidence>
<evidence type="ECO:0000259" key="6">
    <source>
        <dbReference type="PROSITE" id="PS50110"/>
    </source>
</evidence>
<dbReference type="CDD" id="cd00383">
    <property type="entry name" value="trans_reg_C"/>
    <property type="match status" value="1"/>
</dbReference>
<dbReference type="SMART" id="SM00448">
    <property type="entry name" value="REC"/>
    <property type="match status" value="1"/>
</dbReference>
<dbReference type="Gene3D" id="3.40.50.2300">
    <property type="match status" value="1"/>
</dbReference>
<dbReference type="InterPro" id="IPR016032">
    <property type="entry name" value="Sig_transdc_resp-reg_C-effctor"/>
</dbReference>
<keyword evidence="3 5" id="KW-0238">DNA-binding</keyword>
<dbReference type="GO" id="GO:0006355">
    <property type="term" value="P:regulation of DNA-templated transcription"/>
    <property type="evidence" value="ECO:0007669"/>
    <property type="project" value="InterPro"/>
</dbReference>
<dbReference type="SUPFAM" id="SSF52172">
    <property type="entry name" value="CheY-like"/>
    <property type="match status" value="1"/>
</dbReference>
<dbReference type="Gene3D" id="1.10.10.10">
    <property type="entry name" value="Winged helix-like DNA-binding domain superfamily/Winged helix DNA-binding domain"/>
    <property type="match status" value="1"/>
</dbReference>
<keyword evidence="1 4" id="KW-0597">Phosphoprotein</keyword>
<dbReference type="Pfam" id="PF00072">
    <property type="entry name" value="Response_reg"/>
    <property type="match status" value="1"/>
</dbReference>